<sequence>MRRVFHDIIQRLLAYTDNPSLLWEDDPELAVQHITFGVLAPDLKIFSRLVQQVFADIAGNDWKPSIAQSWAKFFNIVLYGLSQALLSALNPITKALVLVSQSPKRPEERGPSGAARMIGQGKLDLCAALLKDVLAIRMNKSDAPGLIEVVLDGHMWCSDLVFMRKRRIVFYIRELWGDLKVKEQTSMAAKIAFHPVSQFITDEKWRRFARKRHVLQRLIGVLPAITFALGSYVLVIATYVKHLLDPGSGVLGDDALFTVFRPVARLFCLLQHLIFRLVEYGAFLVIVSVGFASALFVVGHNTETFGDYGQGLIILLAYMGGSGKFDFHHDIVETSVLIIAIVYMAIVYLLLLKTLVAIFVDSASSLQITIQQEEALMRLRIVADIENSCSRKFLDRVSADLDFSQPLHFDSEMEKGPAGGLAVYMDGQLEYDCERGSDVPWPKVTEKADGVDTNKGDIAKQQLQHAVDEAYKLVKSVGNGLSRILKNANHTQHTNSESSGWLSSPAAAPLAGKKEKS</sequence>
<dbReference type="Gene3D" id="1.10.490.10">
    <property type="entry name" value="Globins"/>
    <property type="match status" value="1"/>
</dbReference>
<keyword evidence="2" id="KW-0472">Membrane</keyword>
<gene>
    <name evidence="3" type="ORF">Cvel_8455</name>
</gene>
<dbReference type="SUPFAM" id="SSF46458">
    <property type="entry name" value="Globin-like"/>
    <property type="match status" value="1"/>
</dbReference>
<dbReference type="AlphaFoldDB" id="A0A0G4HTE0"/>
<dbReference type="GO" id="GO:0020037">
    <property type="term" value="F:heme binding"/>
    <property type="evidence" value="ECO:0007669"/>
    <property type="project" value="InterPro"/>
</dbReference>
<evidence type="ECO:0000256" key="2">
    <source>
        <dbReference type="SAM" id="Phobius"/>
    </source>
</evidence>
<dbReference type="InterPro" id="IPR012292">
    <property type="entry name" value="Globin/Proto"/>
</dbReference>
<dbReference type="EMBL" id="CDMZ01003812">
    <property type="protein sequence ID" value="CEM47667.1"/>
    <property type="molecule type" value="Genomic_DNA"/>
</dbReference>
<evidence type="ECO:0000256" key="1">
    <source>
        <dbReference type="SAM" id="MobiDB-lite"/>
    </source>
</evidence>
<evidence type="ECO:0000313" key="3">
    <source>
        <dbReference type="EMBL" id="CEM47667.1"/>
    </source>
</evidence>
<reference evidence="3" key="1">
    <citation type="submission" date="2014-11" db="EMBL/GenBank/DDBJ databases">
        <authorList>
            <person name="Otto D Thomas"/>
            <person name="Naeem Raeece"/>
        </authorList>
    </citation>
    <scope>NUCLEOTIDE SEQUENCE</scope>
</reference>
<feature type="region of interest" description="Disordered" evidence="1">
    <location>
        <begin position="490"/>
        <end position="517"/>
    </location>
</feature>
<dbReference type="GO" id="GO:0019825">
    <property type="term" value="F:oxygen binding"/>
    <property type="evidence" value="ECO:0007669"/>
    <property type="project" value="InterPro"/>
</dbReference>
<proteinExistence type="predicted"/>
<dbReference type="VEuPathDB" id="CryptoDB:Cvel_8455"/>
<feature type="transmembrane region" description="Helical" evidence="2">
    <location>
        <begin position="282"/>
        <end position="302"/>
    </location>
</feature>
<organism evidence="3">
    <name type="scientific">Chromera velia CCMP2878</name>
    <dbReference type="NCBI Taxonomy" id="1169474"/>
    <lineage>
        <taxon>Eukaryota</taxon>
        <taxon>Sar</taxon>
        <taxon>Alveolata</taxon>
        <taxon>Colpodellida</taxon>
        <taxon>Chromeraceae</taxon>
        <taxon>Chromera</taxon>
    </lineage>
</organism>
<keyword evidence="2" id="KW-1133">Transmembrane helix</keyword>
<dbReference type="InterPro" id="IPR009050">
    <property type="entry name" value="Globin-like_sf"/>
</dbReference>
<feature type="transmembrane region" description="Helical" evidence="2">
    <location>
        <begin position="214"/>
        <end position="235"/>
    </location>
</feature>
<feature type="transmembrane region" description="Helical" evidence="2">
    <location>
        <begin position="337"/>
        <end position="360"/>
    </location>
</feature>
<protein>
    <recommendedName>
        <fullName evidence="4">Polycystin cation channel PKD1/PKD2 domain-containing protein</fullName>
    </recommendedName>
</protein>
<feature type="compositionally biased region" description="Polar residues" evidence="1">
    <location>
        <begin position="490"/>
        <end position="502"/>
    </location>
</feature>
<dbReference type="PhylomeDB" id="A0A0G4HTE0"/>
<name>A0A0G4HTE0_9ALVE</name>
<accession>A0A0G4HTE0</accession>
<feature type="transmembrane region" description="Helical" evidence="2">
    <location>
        <begin position="308"/>
        <end position="325"/>
    </location>
</feature>
<keyword evidence="2" id="KW-0812">Transmembrane</keyword>
<evidence type="ECO:0008006" key="4">
    <source>
        <dbReference type="Google" id="ProtNLM"/>
    </source>
</evidence>